<gene>
    <name evidence="1" type="ORF">BJ970_000286</name>
</gene>
<dbReference type="EMBL" id="JACHIW010000001">
    <property type="protein sequence ID" value="MBB5152752.1"/>
    <property type="molecule type" value="Genomic_DNA"/>
</dbReference>
<dbReference type="Proteomes" id="UP000584374">
    <property type="component" value="Unassembled WGS sequence"/>
</dbReference>
<reference evidence="1 2" key="1">
    <citation type="submission" date="2020-08" db="EMBL/GenBank/DDBJ databases">
        <title>Sequencing the genomes of 1000 actinobacteria strains.</title>
        <authorList>
            <person name="Klenk H.-P."/>
        </authorList>
    </citation>
    <scope>NUCLEOTIDE SEQUENCE [LARGE SCALE GENOMIC DNA]</scope>
    <source>
        <strain evidence="1 2">DSM 45584</strain>
    </source>
</reference>
<protein>
    <submittedName>
        <fullName evidence="1">Uncharacterized protein</fullName>
    </submittedName>
</protein>
<name>A0A840PR20_9PSEU</name>
<dbReference type="AlphaFoldDB" id="A0A840PR20"/>
<keyword evidence="2" id="KW-1185">Reference proteome</keyword>
<sequence length="227" mass="24452">MLSTKQFQKLLERDWLDEGDRVMALFGGEGERGYLGATIGGRHVVPHRPVMQTENLNVDFGALPLPAAVVRDGRFHGDEWVHDPAMRGWLYAATPQQLAVQCADRLAAAGPEGWFVSTPARLAVVVDASAAGEPDDVAQQKTVDEKGAEEAKGIGRWLGKARSAVSAVADLSDSLRPGSGPSLITLWECRRDQLTSGGFITKGRNAGGVRFARNEFVDGSVLELRMA</sequence>
<organism evidence="1 2">
    <name type="scientific">Saccharopolyspora phatthalungensis</name>
    <dbReference type="NCBI Taxonomy" id="664693"/>
    <lineage>
        <taxon>Bacteria</taxon>
        <taxon>Bacillati</taxon>
        <taxon>Actinomycetota</taxon>
        <taxon>Actinomycetes</taxon>
        <taxon>Pseudonocardiales</taxon>
        <taxon>Pseudonocardiaceae</taxon>
        <taxon>Saccharopolyspora</taxon>
    </lineage>
</organism>
<evidence type="ECO:0000313" key="1">
    <source>
        <dbReference type="EMBL" id="MBB5152752.1"/>
    </source>
</evidence>
<accession>A0A840PR20</accession>
<comment type="caution">
    <text evidence="1">The sequence shown here is derived from an EMBL/GenBank/DDBJ whole genome shotgun (WGS) entry which is preliminary data.</text>
</comment>
<proteinExistence type="predicted"/>
<dbReference type="RefSeq" id="WP_184722572.1">
    <property type="nucleotide sequence ID" value="NZ_JACHIW010000001.1"/>
</dbReference>
<evidence type="ECO:0000313" key="2">
    <source>
        <dbReference type="Proteomes" id="UP000584374"/>
    </source>
</evidence>